<evidence type="ECO:0008006" key="4">
    <source>
        <dbReference type="Google" id="ProtNLM"/>
    </source>
</evidence>
<keyword evidence="3" id="KW-1185">Reference proteome</keyword>
<dbReference type="SUPFAM" id="SSF51126">
    <property type="entry name" value="Pectin lyase-like"/>
    <property type="match status" value="1"/>
</dbReference>
<feature type="region of interest" description="Disordered" evidence="1">
    <location>
        <begin position="1"/>
        <end position="24"/>
    </location>
</feature>
<dbReference type="Proteomes" id="UP001500752">
    <property type="component" value="Unassembled WGS sequence"/>
</dbReference>
<evidence type="ECO:0000256" key="1">
    <source>
        <dbReference type="SAM" id="MobiDB-lite"/>
    </source>
</evidence>
<gene>
    <name evidence="2" type="ORF">GCM10023081_33010</name>
</gene>
<name>A0ABP7CM05_9MICC</name>
<organism evidence="2 3">
    <name type="scientific">Arthrobacter ginkgonis</name>
    <dbReference type="NCBI Taxonomy" id="1630594"/>
    <lineage>
        <taxon>Bacteria</taxon>
        <taxon>Bacillati</taxon>
        <taxon>Actinomycetota</taxon>
        <taxon>Actinomycetes</taxon>
        <taxon>Micrococcales</taxon>
        <taxon>Micrococcaceae</taxon>
        <taxon>Arthrobacter</taxon>
    </lineage>
</organism>
<sequence length="625" mass="63359">MHTAPKAHKTPSHRATASPAHRAPVSPLRKAAGPLALLAAAATLAAGFTVSAPATAAGTTVAKDTFGRTVASGWGAAEAGGTWTSSSGLSVASSIGKMTMNAGQGRSATLKSVSATGADTMVTASLDKLPSSGATYLSVNGRTVGADHYRAKAKIGADGAVRLDAARETAGAEKALASVTVPGLTYKAGQKLNIKVQVTGSNPTTVAAKAWIAGTTEPSSWQAKGQDSTASLQKAGSVGLGAYTSSSATNAPITATFDNLTSATVGTSTGTTTPSTGTTTPSTGTSTAPSTGTSTGTTTAPSTGTSTTTASSRSSLVAGTYKPTSATTGVPSGTKLTPYNTSGADLVITKDGTVLDGLEIWGDIKVRAKNVTIKNSKLHGGKAHPANATGIIDANNANVTNLVVQDSTLDPQRPSYNRDGIVGHDYTSLRNHISHTNDGLGIFNRPGGPVTANVTASGNYIHTLTFFDKDAVHTDGTHNDGIQVQGGENIKIVGNTVDAFVQTGAGSTASPRAPYAGIGIMLQQNVAKLKNVVVEKNYVNGGQTGINIDHTASKQSNITVTVRENNMGRDQWDFGKGSIVPIRIISKANSTVTGLSTNRWADTKALLTVGKTSNSTTTGGIFYNS</sequence>
<dbReference type="SMART" id="SM00710">
    <property type="entry name" value="PbH1"/>
    <property type="match status" value="5"/>
</dbReference>
<dbReference type="RefSeq" id="WP_345152469.1">
    <property type="nucleotide sequence ID" value="NZ_BAABEO010000023.1"/>
</dbReference>
<dbReference type="InterPro" id="IPR006626">
    <property type="entry name" value="PbH1"/>
</dbReference>
<feature type="region of interest" description="Disordered" evidence="1">
    <location>
        <begin position="263"/>
        <end position="337"/>
    </location>
</feature>
<evidence type="ECO:0000313" key="3">
    <source>
        <dbReference type="Proteomes" id="UP001500752"/>
    </source>
</evidence>
<reference evidence="3" key="1">
    <citation type="journal article" date="2019" name="Int. J. Syst. Evol. Microbiol.">
        <title>The Global Catalogue of Microorganisms (GCM) 10K type strain sequencing project: providing services to taxonomists for standard genome sequencing and annotation.</title>
        <authorList>
            <consortium name="The Broad Institute Genomics Platform"/>
            <consortium name="The Broad Institute Genome Sequencing Center for Infectious Disease"/>
            <person name="Wu L."/>
            <person name="Ma J."/>
        </authorList>
    </citation>
    <scope>NUCLEOTIDE SEQUENCE [LARGE SCALE GENOMIC DNA]</scope>
    <source>
        <strain evidence="3">JCM 30742</strain>
    </source>
</reference>
<proteinExistence type="predicted"/>
<feature type="compositionally biased region" description="Polar residues" evidence="1">
    <location>
        <begin position="322"/>
        <end position="337"/>
    </location>
</feature>
<accession>A0ABP7CM05</accession>
<feature type="compositionally biased region" description="Low complexity" evidence="1">
    <location>
        <begin position="263"/>
        <end position="315"/>
    </location>
</feature>
<protein>
    <recommendedName>
        <fullName evidence="4">Right handed beta helix domain-containing protein</fullName>
    </recommendedName>
</protein>
<feature type="compositionally biased region" description="Basic residues" evidence="1">
    <location>
        <begin position="1"/>
        <end position="12"/>
    </location>
</feature>
<dbReference type="EMBL" id="BAABEO010000023">
    <property type="protein sequence ID" value="GAA3693044.1"/>
    <property type="molecule type" value="Genomic_DNA"/>
</dbReference>
<dbReference type="InterPro" id="IPR011050">
    <property type="entry name" value="Pectin_lyase_fold/virulence"/>
</dbReference>
<comment type="caution">
    <text evidence="2">The sequence shown here is derived from an EMBL/GenBank/DDBJ whole genome shotgun (WGS) entry which is preliminary data.</text>
</comment>
<evidence type="ECO:0000313" key="2">
    <source>
        <dbReference type="EMBL" id="GAA3693044.1"/>
    </source>
</evidence>